<feature type="transmembrane region" description="Helical" evidence="8">
    <location>
        <begin position="682"/>
        <end position="703"/>
    </location>
</feature>
<feature type="region of interest" description="Disordered" evidence="7">
    <location>
        <begin position="1"/>
        <end position="295"/>
    </location>
</feature>
<feature type="compositionally biased region" description="Low complexity" evidence="7">
    <location>
        <begin position="42"/>
        <end position="61"/>
    </location>
</feature>
<evidence type="ECO:0000256" key="5">
    <source>
        <dbReference type="ARBA" id="ARBA00023136"/>
    </source>
</evidence>
<feature type="transmembrane region" description="Helical" evidence="8">
    <location>
        <begin position="657"/>
        <end position="675"/>
    </location>
</feature>
<feature type="domain" description="Threonine/serine exporter-like N-terminal" evidence="9">
    <location>
        <begin position="346"/>
        <end position="585"/>
    </location>
</feature>
<dbReference type="PANTHER" id="PTHR34390">
    <property type="entry name" value="UPF0442 PROTEIN YJJB-RELATED"/>
    <property type="match status" value="1"/>
</dbReference>
<comment type="subcellular location">
    <subcellularLocation>
        <location evidence="1">Cell membrane</location>
        <topology evidence="1">Multi-pass membrane protein</topology>
    </subcellularLocation>
</comment>
<evidence type="ECO:0000256" key="2">
    <source>
        <dbReference type="ARBA" id="ARBA00022475"/>
    </source>
</evidence>
<keyword evidence="2" id="KW-1003">Cell membrane</keyword>
<dbReference type="InterPro" id="IPR024528">
    <property type="entry name" value="ThrE_2"/>
</dbReference>
<feature type="transmembrane region" description="Helical" evidence="8">
    <location>
        <begin position="602"/>
        <end position="623"/>
    </location>
</feature>
<dbReference type="InterPro" id="IPR050539">
    <property type="entry name" value="ThrE_Dicarb/AminoAcid_Exp"/>
</dbReference>
<keyword evidence="4 8" id="KW-1133">Transmembrane helix</keyword>
<dbReference type="InterPro" id="IPR010619">
    <property type="entry name" value="ThrE-like_N"/>
</dbReference>
<dbReference type="Pfam" id="PF12821">
    <property type="entry name" value="ThrE_2"/>
    <property type="match status" value="1"/>
</dbReference>
<dbReference type="EMBL" id="BAABCJ010000001">
    <property type="protein sequence ID" value="GAA3699941.1"/>
    <property type="molecule type" value="Genomic_DNA"/>
</dbReference>
<evidence type="ECO:0000313" key="12">
    <source>
        <dbReference type="Proteomes" id="UP001501536"/>
    </source>
</evidence>
<feature type="transmembrane region" description="Helical" evidence="8">
    <location>
        <begin position="500"/>
        <end position="523"/>
    </location>
</feature>
<feature type="transmembrane region" description="Helical" evidence="8">
    <location>
        <begin position="569"/>
        <end position="590"/>
    </location>
</feature>
<keyword evidence="3 8" id="KW-0812">Transmembrane</keyword>
<feature type="transmembrane region" description="Helical" evidence="8">
    <location>
        <begin position="630"/>
        <end position="651"/>
    </location>
</feature>
<keyword evidence="12" id="KW-1185">Reference proteome</keyword>
<evidence type="ECO:0000256" key="6">
    <source>
        <dbReference type="ARBA" id="ARBA00034125"/>
    </source>
</evidence>
<evidence type="ECO:0000259" key="10">
    <source>
        <dbReference type="Pfam" id="PF12821"/>
    </source>
</evidence>
<dbReference type="Pfam" id="PF06738">
    <property type="entry name" value="ThrE"/>
    <property type="match status" value="1"/>
</dbReference>
<comment type="similarity">
    <text evidence="6">Belongs to the ThrE exporter (TC 2.A.79) family.</text>
</comment>
<organism evidence="11 12">
    <name type="scientific">Zhihengliuella alba</name>
    <dbReference type="NCBI Taxonomy" id="547018"/>
    <lineage>
        <taxon>Bacteria</taxon>
        <taxon>Bacillati</taxon>
        <taxon>Actinomycetota</taxon>
        <taxon>Actinomycetes</taxon>
        <taxon>Micrococcales</taxon>
        <taxon>Micrococcaceae</taxon>
        <taxon>Zhihengliuella</taxon>
    </lineage>
</organism>
<evidence type="ECO:0000256" key="3">
    <source>
        <dbReference type="ARBA" id="ARBA00022692"/>
    </source>
</evidence>
<feature type="transmembrane region" description="Helical" evidence="8">
    <location>
        <begin position="715"/>
        <end position="735"/>
    </location>
</feature>
<reference evidence="12" key="1">
    <citation type="journal article" date="2019" name="Int. J. Syst. Evol. Microbiol.">
        <title>The Global Catalogue of Microorganisms (GCM) 10K type strain sequencing project: providing services to taxonomists for standard genome sequencing and annotation.</title>
        <authorList>
            <consortium name="The Broad Institute Genomics Platform"/>
            <consortium name="The Broad Institute Genome Sequencing Center for Infectious Disease"/>
            <person name="Wu L."/>
            <person name="Ma J."/>
        </authorList>
    </citation>
    <scope>NUCLEOTIDE SEQUENCE [LARGE SCALE GENOMIC DNA]</scope>
    <source>
        <strain evidence="12">JCM 16961</strain>
    </source>
</reference>
<name>A0ABP7D5L8_9MICC</name>
<feature type="transmembrane region" description="Helical" evidence="8">
    <location>
        <begin position="462"/>
        <end position="488"/>
    </location>
</feature>
<feature type="domain" description="Threonine/Serine exporter ThrE" evidence="10">
    <location>
        <begin position="617"/>
        <end position="738"/>
    </location>
</feature>
<sequence>MSRTQPFEPEPSGGEEQQSRVHFESPATSSALAPENGDEAEASAATPGSAAGAGAGSAAHESAAHDSQTGQGGGPDSSADANPVAGPIPRIVTSQIANPLAPPPRPAPVLPPSADPNDDRTQAEIEWEALNYGHGVTSTEGGPAIERDDDADRPSGYGTPHQAGQAPTTGGPDTGAPSPGAGSAAQGAGAPGADPSGPGPAASAGPPPTGALRPPKGGTPRPRWPGGPVTTSYPATGAYPSTGTYPGTGTYQGPPTQAYPGSQAHPVHPQTAPQPTTAAQQRAGRGRLPSWRPAPSARRVFSRLLTTEHPPTQAFSIVDRLVGSPYANPTVQTGVHETDARETLEFTLDLAEIMFRFGGGALEAETSIIAVTASFGLRNVDVDITNQSIHINYAGDDQMPISLLRVVRSWTSNYAGLALVHQLVTDIVAGDVNRREAIERLEAISRKPKPFPRWMADAGGGVFAGCFVLFSGGSLLGGIIAFLSWLAVSQLFKVSASWRIPEFFATAFASVLITTTALLLWRFHVPIEPSMVIAGGIMLLLPSARFVASAQDAINGFPVTAIGRLLPAMMIFAAIVSGIMTGIVIGDLSGIGTVDVTEATAIAYPTWFLVLVVGLAITAGTVFEQSSPKLLLPTAAVSVLGYLTMLLVQQLGIGSRLAPAAAAVVIGAAGRWVALRMEAPQMVVAVPAMMFLLPGLMIFRAMYGITVDSGDLVLGITQIMNAFGIILSIAAGIVLGDTIARPLTKGWNSHERRRIRRR</sequence>
<protein>
    <recommendedName>
        <fullName evidence="13">Threonine/serine exporter family protein</fullName>
    </recommendedName>
</protein>
<accession>A0ABP7D5L8</accession>
<evidence type="ECO:0000259" key="9">
    <source>
        <dbReference type="Pfam" id="PF06738"/>
    </source>
</evidence>
<comment type="caution">
    <text evidence="11">The sequence shown here is derived from an EMBL/GenBank/DDBJ whole genome shotgun (WGS) entry which is preliminary data.</text>
</comment>
<dbReference type="Proteomes" id="UP001501536">
    <property type="component" value="Unassembled WGS sequence"/>
</dbReference>
<evidence type="ECO:0000256" key="4">
    <source>
        <dbReference type="ARBA" id="ARBA00022989"/>
    </source>
</evidence>
<dbReference type="PANTHER" id="PTHR34390:SF2">
    <property type="entry name" value="SUCCINATE TRANSPORTER SUBUNIT YJJP-RELATED"/>
    <property type="match status" value="1"/>
</dbReference>
<dbReference type="RefSeq" id="WP_344881149.1">
    <property type="nucleotide sequence ID" value="NZ_BAABCJ010000001.1"/>
</dbReference>
<gene>
    <name evidence="11" type="ORF">GCM10022377_11290</name>
</gene>
<feature type="compositionally biased region" description="Pro residues" evidence="7">
    <location>
        <begin position="100"/>
        <end position="114"/>
    </location>
</feature>
<keyword evidence="5 8" id="KW-0472">Membrane</keyword>
<feature type="transmembrane region" description="Helical" evidence="8">
    <location>
        <begin position="529"/>
        <end position="548"/>
    </location>
</feature>
<feature type="compositionally biased region" description="Low complexity" evidence="7">
    <location>
        <begin position="163"/>
        <end position="258"/>
    </location>
</feature>
<evidence type="ECO:0000256" key="7">
    <source>
        <dbReference type="SAM" id="MobiDB-lite"/>
    </source>
</evidence>
<feature type="compositionally biased region" description="Low complexity" evidence="7">
    <location>
        <begin position="269"/>
        <end position="281"/>
    </location>
</feature>
<evidence type="ECO:0000256" key="1">
    <source>
        <dbReference type="ARBA" id="ARBA00004651"/>
    </source>
</evidence>
<evidence type="ECO:0008006" key="13">
    <source>
        <dbReference type="Google" id="ProtNLM"/>
    </source>
</evidence>
<evidence type="ECO:0000256" key="8">
    <source>
        <dbReference type="SAM" id="Phobius"/>
    </source>
</evidence>
<evidence type="ECO:0000313" key="11">
    <source>
        <dbReference type="EMBL" id="GAA3699941.1"/>
    </source>
</evidence>
<proteinExistence type="inferred from homology"/>